<dbReference type="Proteomes" id="UP000234271">
    <property type="component" value="Chromosome"/>
</dbReference>
<dbReference type="AlphaFoldDB" id="A0A2N9YBI1"/>
<dbReference type="OrthoDB" id="9956446at2"/>
<keyword evidence="1" id="KW-0472">Membrane</keyword>
<proteinExistence type="predicted"/>
<evidence type="ECO:0000256" key="1">
    <source>
        <dbReference type="SAM" id="Phobius"/>
    </source>
</evidence>
<sequence length="183" mass="20952">MKNQLLDTLRGFIKESVVVVETPFISKGIQGQNYSGSFRTIIHLDGDVLCIVPSPEAYPQNPEWIALLDNYAERHTQSVAAFLQQLNIYQTTSKRLLVILGNLLGGVTWLAVFTTHYHDLLVWLLLYNKHVSHPFWVGFNLGIASVSFIASIVFMLWLGEMTVRYIRIFLIKMISRKLRTLID</sequence>
<feature type="transmembrane region" description="Helical" evidence="1">
    <location>
        <begin position="96"/>
        <end position="115"/>
    </location>
</feature>
<evidence type="ECO:0000313" key="3">
    <source>
        <dbReference type="Proteomes" id="UP000234271"/>
    </source>
</evidence>
<reference evidence="3" key="1">
    <citation type="submission" date="2016-12" db="EMBL/GenBank/DDBJ databases">
        <title>Complete Genome Sequence of Beggiatoa leptomitiformis D-401.</title>
        <authorList>
            <person name="Fomenkov A."/>
            <person name="Vincze T."/>
            <person name="Grabovich M."/>
            <person name="Anton B.P."/>
            <person name="Dubinina G."/>
            <person name="Orlova M."/>
            <person name="Belousova E."/>
            <person name="Roberts R.J."/>
        </authorList>
    </citation>
    <scope>NUCLEOTIDE SEQUENCE [LARGE SCALE GENOMIC DNA]</scope>
    <source>
        <strain evidence="3">D-401</strain>
    </source>
</reference>
<dbReference type="RefSeq" id="WP_062148603.1">
    <property type="nucleotide sequence ID" value="NZ_CP012373.2"/>
</dbReference>
<accession>A0A2N9YBI1</accession>
<dbReference type="STRING" id="288004.AL038_02630"/>
<keyword evidence="1" id="KW-1133">Transmembrane helix</keyword>
<feature type="transmembrane region" description="Helical" evidence="1">
    <location>
        <begin position="135"/>
        <end position="158"/>
    </location>
</feature>
<dbReference type="KEGG" id="blep:AL038_02630"/>
<gene>
    <name evidence="2" type="ORF">BLE401_03415</name>
</gene>
<dbReference type="EMBL" id="CP018889">
    <property type="protein sequence ID" value="AUI67840.1"/>
    <property type="molecule type" value="Genomic_DNA"/>
</dbReference>
<evidence type="ECO:0000313" key="2">
    <source>
        <dbReference type="EMBL" id="AUI67840.1"/>
    </source>
</evidence>
<name>A0A2N9YBI1_9GAMM</name>
<keyword evidence="3" id="KW-1185">Reference proteome</keyword>
<keyword evidence="1" id="KW-0812">Transmembrane</keyword>
<protein>
    <submittedName>
        <fullName evidence="2">Uncharacterized protein</fullName>
    </submittedName>
</protein>
<organism evidence="2 3">
    <name type="scientific">Beggiatoa leptomitoformis</name>
    <dbReference type="NCBI Taxonomy" id="288004"/>
    <lineage>
        <taxon>Bacteria</taxon>
        <taxon>Pseudomonadati</taxon>
        <taxon>Pseudomonadota</taxon>
        <taxon>Gammaproteobacteria</taxon>
        <taxon>Thiotrichales</taxon>
        <taxon>Thiotrichaceae</taxon>
        <taxon>Beggiatoa</taxon>
    </lineage>
</organism>